<dbReference type="AlphaFoldDB" id="A0A1F7YIZ6"/>
<dbReference type="SUPFAM" id="SSF46785">
    <property type="entry name" value="Winged helix' DNA-binding domain"/>
    <property type="match status" value="1"/>
</dbReference>
<dbReference type="InterPro" id="IPR036390">
    <property type="entry name" value="WH_DNA-bd_sf"/>
</dbReference>
<accession>A0A1F7YIZ6</accession>
<sequence length="223" mass="25784">MSKVIQQLSYKGYSKFPHYLWLLLRDGKLSSSSFGWFVTLLGLASFDIRRPDVFGCINKDFEFLAKDLGVDKSTLSKVMKKLRELGLLEFREVHGRKLISVTHYWQYQTKIIQKLTKLSFESYAHLEFLISYVEAEPNTAISPESIEEIQLLIDKCLETDEKTQRTQLQKQGYSFTNPLRRNLSSPSSSYISSTNSNYISEDIDIPNANSKLDKANIYEGYDY</sequence>
<proteinExistence type="predicted"/>
<protein>
    <submittedName>
        <fullName evidence="1">Uncharacterized protein</fullName>
    </submittedName>
</protein>
<dbReference type="EMBL" id="MGGI01000010">
    <property type="protein sequence ID" value="OGM26859.1"/>
    <property type="molecule type" value="Genomic_DNA"/>
</dbReference>
<evidence type="ECO:0000313" key="1">
    <source>
        <dbReference type="EMBL" id="OGM26859.1"/>
    </source>
</evidence>
<dbReference type="CDD" id="cd00090">
    <property type="entry name" value="HTH_ARSR"/>
    <property type="match status" value="1"/>
</dbReference>
<reference evidence="1 2" key="1">
    <citation type="journal article" date="2016" name="Nat. Commun.">
        <title>Thousands of microbial genomes shed light on interconnected biogeochemical processes in an aquifer system.</title>
        <authorList>
            <person name="Anantharaman K."/>
            <person name="Brown C.T."/>
            <person name="Hug L.A."/>
            <person name="Sharon I."/>
            <person name="Castelle C.J."/>
            <person name="Probst A.J."/>
            <person name="Thomas B.C."/>
            <person name="Singh A."/>
            <person name="Wilkins M.J."/>
            <person name="Karaoz U."/>
            <person name="Brodie E.L."/>
            <person name="Williams K.H."/>
            <person name="Hubbard S.S."/>
            <person name="Banfield J.F."/>
        </authorList>
    </citation>
    <scope>NUCLEOTIDE SEQUENCE [LARGE SCALE GENOMIC DNA]</scope>
</reference>
<evidence type="ECO:0000313" key="2">
    <source>
        <dbReference type="Proteomes" id="UP000178851"/>
    </source>
</evidence>
<gene>
    <name evidence="1" type="ORF">A2627_05595</name>
</gene>
<dbReference type="InterPro" id="IPR011991">
    <property type="entry name" value="ArsR-like_HTH"/>
</dbReference>
<comment type="caution">
    <text evidence="1">The sequence shown here is derived from an EMBL/GenBank/DDBJ whole genome shotgun (WGS) entry which is preliminary data.</text>
</comment>
<organism evidence="1 2">
    <name type="scientific">Candidatus Woesebacteria bacterium RIFCSPHIGHO2_01_FULL_39_28</name>
    <dbReference type="NCBI Taxonomy" id="1802496"/>
    <lineage>
        <taxon>Bacteria</taxon>
        <taxon>Candidatus Woeseibacteriota</taxon>
    </lineage>
</organism>
<name>A0A1F7YIZ6_9BACT</name>
<dbReference type="Proteomes" id="UP000178851">
    <property type="component" value="Unassembled WGS sequence"/>
</dbReference>